<reference evidence="8" key="1">
    <citation type="journal article" date="2019" name="PLoS Negl. Trop. Dis.">
        <title>Revisiting the worldwide diversity of Leptospira species in the environment.</title>
        <authorList>
            <person name="Vincent A.T."/>
            <person name="Schiettekatte O."/>
            <person name="Bourhy P."/>
            <person name="Veyrier F.J."/>
            <person name="Picardeau M."/>
        </authorList>
    </citation>
    <scope>NUCLEOTIDE SEQUENCE [LARGE SCALE GENOMIC DNA]</scope>
    <source>
        <strain evidence="8">201800278</strain>
    </source>
</reference>
<evidence type="ECO:0000256" key="4">
    <source>
        <dbReference type="HAMAP-Rule" id="MF_01401"/>
    </source>
</evidence>
<proteinExistence type="inferred from homology"/>
<keyword evidence="5" id="KW-1133">Transmembrane helix</keyword>
<sequence>MDMVSESKKQRFFSPIVRLVAIVLITTFFLGQCSLFSDKETKVQKISLQPEPGQKIAAFAEGCFWCSEHIFESVPGVIDVISGYAGGHTQNPNYELVNTETTGHAETVLVYYDPTKIDYMELCRIFFLSHDPTTINKQGPDEGSSYRSILFYSSDEELKMAKKIQNEIVERQIWKNPIVTEIKELKEFYKAEDYHQNFIQNHPDQSYVKAVSIPRYQEFKTRYDSYVQSKRKTN</sequence>
<comment type="function">
    <text evidence="4">Has an important function as a repair enzyme for proteins that have been inactivated by oxidation. Catalyzes the reversible oxidation-reduction of methionine sulfoxide in proteins to methionine.</text>
</comment>
<organism evidence="7 8">
    <name type="scientific">Leptospira montravelensis</name>
    <dbReference type="NCBI Taxonomy" id="2484961"/>
    <lineage>
        <taxon>Bacteria</taxon>
        <taxon>Pseudomonadati</taxon>
        <taxon>Spirochaetota</taxon>
        <taxon>Spirochaetia</taxon>
        <taxon>Leptospirales</taxon>
        <taxon>Leptospiraceae</taxon>
        <taxon>Leptospira</taxon>
    </lineage>
</organism>
<comment type="caution">
    <text evidence="7">The sequence shown here is derived from an EMBL/GenBank/DDBJ whole genome shotgun (WGS) entry which is preliminary data.</text>
</comment>
<evidence type="ECO:0000259" key="6">
    <source>
        <dbReference type="Pfam" id="PF01625"/>
    </source>
</evidence>
<dbReference type="InterPro" id="IPR036509">
    <property type="entry name" value="Met_Sox_Rdtase_MsrA_sf"/>
</dbReference>
<evidence type="ECO:0000313" key="8">
    <source>
        <dbReference type="Proteomes" id="UP000297465"/>
    </source>
</evidence>
<dbReference type="NCBIfam" id="TIGR00401">
    <property type="entry name" value="msrA"/>
    <property type="match status" value="1"/>
</dbReference>
<dbReference type="HAMAP" id="MF_01401">
    <property type="entry name" value="MsrA"/>
    <property type="match status" value="1"/>
</dbReference>
<dbReference type="Gene3D" id="3.30.1060.10">
    <property type="entry name" value="Peptide methionine sulphoxide reductase MsrA"/>
    <property type="match status" value="1"/>
</dbReference>
<dbReference type="SUPFAM" id="SSF55068">
    <property type="entry name" value="Peptide methionine sulfoxide reductase"/>
    <property type="match status" value="1"/>
</dbReference>
<dbReference type="RefSeq" id="WP_135574788.1">
    <property type="nucleotide sequence ID" value="NZ_RQFN01000031.1"/>
</dbReference>
<dbReference type="EC" id="1.8.4.11" evidence="4"/>
<evidence type="ECO:0000256" key="1">
    <source>
        <dbReference type="ARBA" id="ARBA00023002"/>
    </source>
</evidence>
<keyword evidence="1 4" id="KW-0560">Oxidoreductase</keyword>
<keyword evidence="5" id="KW-0812">Transmembrane</keyword>
<feature type="active site" evidence="4">
    <location>
        <position position="63"/>
    </location>
</feature>
<name>A0ABY2LSG4_9LEPT</name>
<comment type="catalytic activity">
    <reaction evidence="2 4">
        <text>L-methionyl-[protein] + [thioredoxin]-disulfide + H2O = L-methionyl-(S)-S-oxide-[protein] + [thioredoxin]-dithiol</text>
        <dbReference type="Rhea" id="RHEA:14217"/>
        <dbReference type="Rhea" id="RHEA-COMP:10698"/>
        <dbReference type="Rhea" id="RHEA-COMP:10700"/>
        <dbReference type="Rhea" id="RHEA-COMP:12313"/>
        <dbReference type="Rhea" id="RHEA-COMP:12315"/>
        <dbReference type="ChEBI" id="CHEBI:15377"/>
        <dbReference type="ChEBI" id="CHEBI:16044"/>
        <dbReference type="ChEBI" id="CHEBI:29950"/>
        <dbReference type="ChEBI" id="CHEBI:44120"/>
        <dbReference type="ChEBI" id="CHEBI:50058"/>
        <dbReference type="EC" id="1.8.4.11"/>
    </reaction>
</comment>
<comment type="catalytic activity">
    <reaction evidence="3 4">
        <text>[thioredoxin]-disulfide + L-methionine + H2O = L-methionine (S)-S-oxide + [thioredoxin]-dithiol</text>
        <dbReference type="Rhea" id="RHEA:19993"/>
        <dbReference type="Rhea" id="RHEA-COMP:10698"/>
        <dbReference type="Rhea" id="RHEA-COMP:10700"/>
        <dbReference type="ChEBI" id="CHEBI:15377"/>
        <dbReference type="ChEBI" id="CHEBI:29950"/>
        <dbReference type="ChEBI" id="CHEBI:50058"/>
        <dbReference type="ChEBI" id="CHEBI:57844"/>
        <dbReference type="ChEBI" id="CHEBI:58772"/>
        <dbReference type="EC" id="1.8.4.11"/>
    </reaction>
</comment>
<dbReference type="InterPro" id="IPR002569">
    <property type="entry name" value="Met_Sox_Rdtase_MsrA_dom"/>
</dbReference>
<evidence type="ECO:0000256" key="3">
    <source>
        <dbReference type="ARBA" id="ARBA00048782"/>
    </source>
</evidence>
<evidence type="ECO:0000313" key="7">
    <source>
        <dbReference type="EMBL" id="TGL03916.1"/>
    </source>
</evidence>
<gene>
    <name evidence="4 7" type="primary">msrA</name>
    <name evidence="7" type="ORF">EHQ31_07390</name>
</gene>
<dbReference type="GO" id="GO:0008113">
    <property type="term" value="F:peptide-methionine (S)-S-oxide reductase activity"/>
    <property type="evidence" value="ECO:0007669"/>
    <property type="project" value="UniProtKB-EC"/>
</dbReference>
<evidence type="ECO:0000256" key="5">
    <source>
        <dbReference type="SAM" id="Phobius"/>
    </source>
</evidence>
<comment type="similarity">
    <text evidence="4">Belongs to the MsrA Met sulfoxide reductase family.</text>
</comment>
<dbReference type="Pfam" id="PF01625">
    <property type="entry name" value="PMSR"/>
    <property type="match status" value="1"/>
</dbReference>
<dbReference type="PANTHER" id="PTHR43774">
    <property type="entry name" value="PEPTIDE METHIONINE SULFOXIDE REDUCTASE"/>
    <property type="match status" value="1"/>
</dbReference>
<feature type="transmembrane region" description="Helical" evidence="5">
    <location>
        <begin position="12"/>
        <end position="31"/>
    </location>
</feature>
<dbReference type="Proteomes" id="UP000297465">
    <property type="component" value="Unassembled WGS sequence"/>
</dbReference>
<dbReference type="PANTHER" id="PTHR43774:SF1">
    <property type="entry name" value="PEPTIDE METHIONINE SULFOXIDE REDUCTASE MSRA 2"/>
    <property type="match status" value="1"/>
</dbReference>
<feature type="domain" description="Peptide methionine sulphoxide reductase MsrA" evidence="6">
    <location>
        <begin position="57"/>
        <end position="207"/>
    </location>
</feature>
<keyword evidence="5" id="KW-0472">Membrane</keyword>
<protein>
    <recommendedName>
        <fullName evidence="4">Peptide methionine sulfoxide reductase MsrA</fullName>
        <shortName evidence="4">Protein-methionine-S-oxide reductase</shortName>
        <ecNumber evidence="4">1.8.4.11</ecNumber>
    </recommendedName>
    <alternativeName>
        <fullName evidence="4">Peptide-methionine (S)-S-oxide reductase</fullName>
        <shortName evidence="4">Peptide Met(O) reductase</shortName>
    </alternativeName>
</protein>
<keyword evidence="8" id="KW-1185">Reference proteome</keyword>
<evidence type="ECO:0000256" key="2">
    <source>
        <dbReference type="ARBA" id="ARBA00047806"/>
    </source>
</evidence>
<dbReference type="EMBL" id="RQFO01000009">
    <property type="protein sequence ID" value="TGL03916.1"/>
    <property type="molecule type" value="Genomic_DNA"/>
</dbReference>
<accession>A0ABY2LSG4</accession>